<dbReference type="GO" id="GO:0036440">
    <property type="term" value="F:citrate synthase activity"/>
    <property type="evidence" value="ECO:0007669"/>
    <property type="project" value="UniProtKB-EC"/>
</dbReference>
<dbReference type="InterPro" id="IPR016142">
    <property type="entry name" value="Citrate_synth-like_lrg_a-sub"/>
</dbReference>
<comment type="catalytic activity">
    <reaction evidence="5">
        <text>oxaloacetate + acetyl-CoA + H2O = citrate + CoA + H(+)</text>
        <dbReference type="Rhea" id="RHEA:16845"/>
        <dbReference type="ChEBI" id="CHEBI:15377"/>
        <dbReference type="ChEBI" id="CHEBI:15378"/>
        <dbReference type="ChEBI" id="CHEBI:16452"/>
        <dbReference type="ChEBI" id="CHEBI:16947"/>
        <dbReference type="ChEBI" id="CHEBI:57287"/>
        <dbReference type="ChEBI" id="CHEBI:57288"/>
        <dbReference type="EC" id="2.3.3.16"/>
    </reaction>
</comment>
<evidence type="ECO:0000313" key="11">
    <source>
        <dbReference type="Proteomes" id="UP000182589"/>
    </source>
</evidence>
<evidence type="ECO:0000256" key="4">
    <source>
        <dbReference type="ARBA" id="ARBA00022679"/>
    </source>
</evidence>
<dbReference type="InterPro" id="IPR024176">
    <property type="entry name" value="Citrate_synthase_bac-typ"/>
</dbReference>
<keyword evidence="4 6" id="KW-0808">Transferase</keyword>
<dbReference type="SUPFAM" id="SSF48256">
    <property type="entry name" value="Citrate synthase"/>
    <property type="match status" value="1"/>
</dbReference>
<dbReference type="Proteomes" id="UP001157137">
    <property type="component" value="Unassembled WGS sequence"/>
</dbReference>
<reference evidence="11" key="1">
    <citation type="submission" date="2016-10" db="EMBL/GenBank/DDBJ databases">
        <authorList>
            <person name="Varghese N."/>
        </authorList>
    </citation>
    <scope>NUCLEOTIDE SEQUENCE [LARGE SCALE GENOMIC DNA]</scope>
    <source>
        <strain evidence="11">DSM 12489</strain>
    </source>
</reference>
<gene>
    <name evidence="9" type="ORF">Heshes_10310</name>
    <name evidence="10" type="ORF">SAMN04489725_103263</name>
</gene>
<dbReference type="CDD" id="cd06118">
    <property type="entry name" value="citrate_synt_like_1"/>
    <property type="match status" value="1"/>
</dbReference>
<evidence type="ECO:0000256" key="5">
    <source>
        <dbReference type="ARBA" id="ARBA00049288"/>
    </source>
</evidence>
<evidence type="ECO:0000256" key="8">
    <source>
        <dbReference type="RuleBase" id="RU003406"/>
    </source>
</evidence>
<feature type="active site" evidence="7">
    <location>
        <position position="261"/>
    </location>
</feature>
<dbReference type="PIRSF" id="PIRSF001369">
    <property type="entry name" value="Citrate_synth"/>
    <property type="match status" value="1"/>
</dbReference>
<keyword evidence="11" id="KW-1185">Reference proteome</keyword>
<organism evidence="10 11">
    <name type="scientific">Alicyclobacillus hesperidum</name>
    <dbReference type="NCBI Taxonomy" id="89784"/>
    <lineage>
        <taxon>Bacteria</taxon>
        <taxon>Bacillati</taxon>
        <taxon>Bacillota</taxon>
        <taxon>Bacilli</taxon>
        <taxon>Bacillales</taxon>
        <taxon>Alicyclobacillaceae</taxon>
        <taxon>Alicyclobacillus</taxon>
    </lineage>
</organism>
<dbReference type="STRING" id="89784.SAMN04489725_103263"/>
<dbReference type="NCBIfam" id="NF009004">
    <property type="entry name" value="PRK12349.1"/>
    <property type="match status" value="1"/>
</dbReference>
<sequence length="377" mass="41894">MSIESYKPGLENVIACETSISYLDVEHEEIVIRGYDLIDLARQLSYVDVIGLLLDGRLPSPDERVTIEQMLSEQAHLPEGIYAILSSLPASTHPMDALRTGVSALSGFDPELANASVEANRRRAFRLLALVPQIVANSYHIARGEGLVQPRSDLSFVANCLYMITKREPSAAEERYYNQVLMVYCEHELPNSTFAARVIASTQSDMYGALTGAVASLKGPLHGGANEAVMNMLLEAQTVEGFERLVRTKLANKEKIMGFGHRVYMRKSDPRALLMKEALREMSEASGDDRLYHMCLAGEEIVREEKGLFPNLDYYAAPVMHLLGIPVELFTPVFFAARVVGLAAHVTEQLEHNRLFRPRVLYTGPRGNKVSQIIADN</sequence>
<comment type="pathway">
    <text evidence="1">Carbohydrate metabolism; tricarboxylic acid cycle; isocitrate from oxaloacetate: step 1/2.</text>
</comment>
<evidence type="ECO:0000256" key="2">
    <source>
        <dbReference type="ARBA" id="ARBA00010566"/>
    </source>
</evidence>
<dbReference type="UniPathway" id="UPA00223"/>
<dbReference type="RefSeq" id="WP_074692064.1">
    <property type="nucleotide sequence ID" value="NZ_BSRA01000005.1"/>
</dbReference>
<name>A0A1H2S5F3_9BACL</name>
<evidence type="ECO:0000313" key="10">
    <source>
        <dbReference type="EMBL" id="SDW26404.1"/>
    </source>
</evidence>
<dbReference type="EMBL" id="FNOJ01000003">
    <property type="protein sequence ID" value="SDW26404.1"/>
    <property type="molecule type" value="Genomic_DNA"/>
</dbReference>
<reference evidence="9" key="3">
    <citation type="submission" date="2023-02" db="EMBL/GenBank/DDBJ databases">
        <title>Proposal of a novel subspecies: Alicyclobacillus hesperidum subspecies aegle.</title>
        <authorList>
            <person name="Goto K."/>
            <person name="Fujii T."/>
            <person name="Yasui K."/>
            <person name="Mochida K."/>
            <person name="Kato-Tanaka Y."/>
            <person name="Morohoshi S."/>
            <person name="An S.Y."/>
            <person name="Kasai H."/>
            <person name="Yokota A."/>
        </authorList>
    </citation>
    <scope>NUCLEOTIDE SEQUENCE</scope>
    <source>
        <strain evidence="9">DSM 12766</strain>
    </source>
</reference>
<dbReference type="PRINTS" id="PR00143">
    <property type="entry name" value="CITRTSNTHASE"/>
</dbReference>
<dbReference type="InterPro" id="IPR019810">
    <property type="entry name" value="Citrate_synthase_AS"/>
</dbReference>
<accession>A0A1H2S5F3</accession>
<dbReference type="GO" id="GO:0005829">
    <property type="term" value="C:cytosol"/>
    <property type="evidence" value="ECO:0007669"/>
    <property type="project" value="TreeGrafter"/>
</dbReference>
<dbReference type="Gene3D" id="1.10.580.10">
    <property type="entry name" value="Citrate Synthase, domain 1"/>
    <property type="match status" value="1"/>
</dbReference>
<dbReference type="PANTHER" id="PTHR11739:SF11">
    <property type="entry name" value="CITRATE_2-METHYLCITRATE SYNTHASE"/>
    <property type="match status" value="1"/>
</dbReference>
<dbReference type="InterPro" id="IPR002020">
    <property type="entry name" value="Citrate_synthase"/>
</dbReference>
<dbReference type="FunFam" id="1.10.230.10:FF:000003">
    <property type="entry name" value="Citrate synthase"/>
    <property type="match status" value="1"/>
</dbReference>
<dbReference type="Pfam" id="PF00285">
    <property type="entry name" value="Citrate_synt"/>
    <property type="match status" value="1"/>
</dbReference>
<proteinExistence type="inferred from homology"/>
<dbReference type="GO" id="GO:0006099">
    <property type="term" value="P:tricarboxylic acid cycle"/>
    <property type="evidence" value="ECO:0007669"/>
    <property type="project" value="UniProtKB-UniPathway"/>
</dbReference>
<evidence type="ECO:0000313" key="9">
    <source>
        <dbReference type="EMBL" id="GLV13347.1"/>
    </source>
</evidence>
<evidence type="ECO:0000256" key="6">
    <source>
        <dbReference type="PIRNR" id="PIRNR001369"/>
    </source>
</evidence>
<protein>
    <recommendedName>
        <fullName evidence="6">Citrate synthase</fullName>
    </recommendedName>
</protein>
<dbReference type="AlphaFoldDB" id="A0A1H2S5F3"/>
<dbReference type="Proteomes" id="UP000182589">
    <property type="component" value="Unassembled WGS sequence"/>
</dbReference>
<feature type="active site" evidence="7">
    <location>
        <position position="313"/>
    </location>
</feature>
<dbReference type="EMBL" id="BSRA01000005">
    <property type="protein sequence ID" value="GLV13347.1"/>
    <property type="molecule type" value="Genomic_DNA"/>
</dbReference>
<dbReference type="Gene3D" id="1.10.230.10">
    <property type="entry name" value="Cytochrome P450-Terp, domain 2"/>
    <property type="match status" value="1"/>
</dbReference>
<dbReference type="PANTHER" id="PTHR11739">
    <property type="entry name" value="CITRATE SYNTHASE"/>
    <property type="match status" value="1"/>
</dbReference>
<evidence type="ECO:0000256" key="7">
    <source>
        <dbReference type="PIRSR" id="PIRSR001369-1"/>
    </source>
</evidence>
<evidence type="ECO:0000256" key="3">
    <source>
        <dbReference type="ARBA" id="ARBA00022532"/>
    </source>
</evidence>
<dbReference type="InterPro" id="IPR016143">
    <property type="entry name" value="Citrate_synth-like_sm_a-sub"/>
</dbReference>
<dbReference type="InterPro" id="IPR036969">
    <property type="entry name" value="Citrate_synthase_sf"/>
</dbReference>
<dbReference type="GO" id="GO:0005975">
    <property type="term" value="P:carbohydrate metabolic process"/>
    <property type="evidence" value="ECO:0007669"/>
    <property type="project" value="TreeGrafter"/>
</dbReference>
<reference evidence="10" key="2">
    <citation type="submission" date="2016-10" db="EMBL/GenBank/DDBJ databases">
        <authorList>
            <person name="de Groot N.N."/>
        </authorList>
    </citation>
    <scope>NUCLEOTIDE SEQUENCE [LARGE SCALE GENOMIC DNA]</scope>
    <source>
        <strain evidence="10">DSM 12489</strain>
    </source>
</reference>
<dbReference type="PROSITE" id="PS00480">
    <property type="entry name" value="CITRATE_SYNTHASE"/>
    <property type="match status" value="1"/>
</dbReference>
<keyword evidence="3" id="KW-0816">Tricarboxylic acid cycle</keyword>
<comment type="similarity">
    <text evidence="2 6 8">Belongs to the citrate synthase family.</text>
</comment>
<evidence type="ECO:0000256" key="1">
    <source>
        <dbReference type="ARBA" id="ARBA00004751"/>
    </source>
</evidence>